<dbReference type="GO" id="GO:0005739">
    <property type="term" value="C:mitochondrion"/>
    <property type="evidence" value="ECO:0007669"/>
    <property type="project" value="GOC"/>
</dbReference>
<gene>
    <name evidence="3" type="ORF">METZ01_LOCUS424391</name>
</gene>
<dbReference type="InterPro" id="IPR036188">
    <property type="entry name" value="FAD/NAD-bd_sf"/>
</dbReference>
<dbReference type="Pfam" id="PF01266">
    <property type="entry name" value="DAO"/>
    <property type="match status" value="1"/>
</dbReference>
<dbReference type="InterPro" id="IPR006076">
    <property type="entry name" value="FAD-dep_OxRdtase"/>
</dbReference>
<dbReference type="SUPFAM" id="SSF51905">
    <property type="entry name" value="FAD/NAD(P)-binding domain"/>
    <property type="match status" value="1"/>
</dbReference>
<dbReference type="Gene3D" id="3.50.50.60">
    <property type="entry name" value="FAD/NAD(P)-binding domain"/>
    <property type="match status" value="1"/>
</dbReference>
<feature type="non-terminal residue" evidence="3">
    <location>
        <position position="134"/>
    </location>
</feature>
<sequence length="134" mass="15001">MENQITIVGGGIIGSATAYFLSLEKNISVKVLERDPTYTNASFARSCGGFRHQFVTKENILLGKFGSEFVKKFNTDVQWTPNGYLLLFNEEQADQQRLAIEEQWRHDAPSILLTGDKLTEVFPWLNSDGIAVAS</sequence>
<reference evidence="3" key="1">
    <citation type="submission" date="2018-05" db="EMBL/GenBank/DDBJ databases">
        <authorList>
            <person name="Lanie J.A."/>
            <person name="Ng W.-L."/>
            <person name="Kazmierczak K.M."/>
            <person name="Andrzejewski T.M."/>
            <person name="Davidsen T.M."/>
            <person name="Wayne K.J."/>
            <person name="Tettelin H."/>
            <person name="Glass J.I."/>
            <person name="Rusch D."/>
            <person name="Podicherti R."/>
            <person name="Tsui H.-C.T."/>
            <person name="Winkler M.E."/>
        </authorList>
    </citation>
    <scope>NUCLEOTIDE SEQUENCE</scope>
</reference>
<protein>
    <recommendedName>
        <fullName evidence="2">FAD dependent oxidoreductase domain-containing protein</fullName>
    </recommendedName>
</protein>
<evidence type="ECO:0000256" key="1">
    <source>
        <dbReference type="ARBA" id="ARBA00023002"/>
    </source>
</evidence>
<accession>A0A382XK49</accession>
<proteinExistence type="predicted"/>
<evidence type="ECO:0000259" key="2">
    <source>
        <dbReference type="Pfam" id="PF01266"/>
    </source>
</evidence>
<organism evidence="3">
    <name type="scientific">marine metagenome</name>
    <dbReference type="NCBI Taxonomy" id="408172"/>
    <lineage>
        <taxon>unclassified sequences</taxon>
        <taxon>metagenomes</taxon>
        <taxon>ecological metagenomes</taxon>
    </lineage>
</organism>
<dbReference type="Gene3D" id="3.30.9.10">
    <property type="entry name" value="D-Amino Acid Oxidase, subunit A, domain 2"/>
    <property type="match status" value="1"/>
</dbReference>
<evidence type="ECO:0000313" key="3">
    <source>
        <dbReference type="EMBL" id="SVD71537.1"/>
    </source>
</evidence>
<dbReference type="PANTHER" id="PTHR13847:SF287">
    <property type="entry name" value="FAD-DEPENDENT OXIDOREDUCTASE DOMAIN-CONTAINING PROTEIN 1"/>
    <property type="match status" value="1"/>
</dbReference>
<name>A0A382XK49_9ZZZZ</name>
<dbReference type="PANTHER" id="PTHR13847">
    <property type="entry name" value="SARCOSINE DEHYDROGENASE-RELATED"/>
    <property type="match status" value="1"/>
</dbReference>
<dbReference type="GO" id="GO:0016491">
    <property type="term" value="F:oxidoreductase activity"/>
    <property type="evidence" value="ECO:0007669"/>
    <property type="project" value="UniProtKB-KW"/>
</dbReference>
<dbReference type="EMBL" id="UINC01168484">
    <property type="protein sequence ID" value="SVD71537.1"/>
    <property type="molecule type" value="Genomic_DNA"/>
</dbReference>
<dbReference type="GO" id="GO:0032981">
    <property type="term" value="P:mitochondrial respiratory chain complex I assembly"/>
    <property type="evidence" value="ECO:0007669"/>
    <property type="project" value="TreeGrafter"/>
</dbReference>
<feature type="domain" description="FAD dependent oxidoreductase" evidence="2">
    <location>
        <begin position="5"/>
        <end position="129"/>
    </location>
</feature>
<dbReference type="AlphaFoldDB" id="A0A382XK49"/>
<keyword evidence="1" id="KW-0560">Oxidoreductase</keyword>